<accession>A0AC61DCE4</accession>
<dbReference type="Proteomes" id="UP000224460">
    <property type="component" value="Unassembled WGS sequence"/>
</dbReference>
<name>A0AC61DCE4_9FIRM</name>
<gene>
    <name evidence="1" type="ORF">CS063_08145</name>
</gene>
<proteinExistence type="predicted"/>
<protein>
    <submittedName>
        <fullName evidence="1">FeoB-associated Cys-rich membrane protein</fullName>
    </submittedName>
</protein>
<evidence type="ECO:0000313" key="2">
    <source>
        <dbReference type="Proteomes" id="UP000224460"/>
    </source>
</evidence>
<evidence type="ECO:0000313" key="1">
    <source>
        <dbReference type="EMBL" id="PHV70979.1"/>
    </source>
</evidence>
<comment type="caution">
    <text evidence="1">The sequence shown here is derived from an EMBL/GenBank/DDBJ whole genome shotgun (WGS) entry which is preliminary data.</text>
</comment>
<reference evidence="1" key="1">
    <citation type="submission" date="2017-10" db="EMBL/GenBank/DDBJ databases">
        <title>Genome sequence of cellulolytic Lachnospiraceae bacterium XHS1971 isolated from hotspring sediment.</title>
        <authorList>
            <person name="Vasudevan G."/>
            <person name="Joshi A.J."/>
            <person name="Hivarkar S."/>
            <person name="Lanjekar V.B."/>
            <person name="Dhakephalkar P.K."/>
            <person name="Dagar S."/>
        </authorList>
    </citation>
    <scope>NUCLEOTIDE SEQUENCE</scope>
    <source>
        <strain evidence="1">XHS1971</strain>
    </source>
</reference>
<organism evidence="1 2">
    <name type="scientific">Sporanaerobium hydrogeniformans</name>
    <dbReference type="NCBI Taxonomy" id="3072179"/>
    <lineage>
        <taxon>Bacteria</taxon>
        <taxon>Bacillati</taxon>
        <taxon>Bacillota</taxon>
        <taxon>Clostridia</taxon>
        <taxon>Lachnospirales</taxon>
        <taxon>Lachnospiraceae</taxon>
        <taxon>Sporanaerobium</taxon>
    </lineage>
</organism>
<sequence length="47" mass="4973">MGTFIVGSILLILVGSIIKSLIKDKKQGKSIQCGDACKNCSGHCHVK</sequence>
<keyword evidence="2" id="KW-1185">Reference proteome</keyword>
<dbReference type="EMBL" id="PEDL01000006">
    <property type="protein sequence ID" value="PHV70979.1"/>
    <property type="molecule type" value="Genomic_DNA"/>
</dbReference>